<evidence type="ECO:0000313" key="2">
    <source>
        <dbReference type="EMBL" id="QBB71514.1"/>
    </source>
</evidence>
<evidence type="ECO:0000313" key="3">
    <source>
        <dbReference type="Proteomes" id="UP000291562"/>
    </source>
</evidence>
<organism evidence="2 3">
    <name type="scientific">Pseudolysobacter antarcticus</name>
    <dbReference type="NCBI Taxonomy" id="2511995"/>
    <lineage>
        <taxon>Bacteria</taxon>
        <taxon>Pseudomonadati</taxon>
        <taxon>Pseudomonadota</taxon>
        <taxon>Gammaproteobacteria</taxon>
        <taxon>Lysobacterales</taxon>
        <taxon>Rhodanobacteraceae</taxon>
        <taxon>Pseudolysobacter</taxon>
    </lineage>
</organism>
<keyword evidence="1" id="KW-0812">Transmembrane</keyword>
<dbReference type="KEGG" id="xbc:ELE36_14760"/>
<gene>
    <name evidence="2" type="ORF">ELE36_14760</name>
</gene>
<feature type="transmembrane region" description="Helical" evidence="1">
    <location>
        <begin position="20"/>
        <end position="39"/>
    </location>
</feature>
<protein>
    <submittedName>
        <fullName evidence="2">Uncharacterized protein</fullName>
    </submittedName>
</protein>
<keyword evidence="3" id="KW-1185">Reference proteome</keyword>
<dbReference type="AlphaFoldDB" id="A0A411HM72"/>
<keyword evidence="1" id="KW-0472">Membrane</keyword>
<dbReference type="Proteomes" id="UP000291562">
    <property type="component" value="Chromosome"/>
</dbReference>
<sequence>MPAPESTSTHPTRRNWDGIAALIAALIGLLALCVSAYTAHIQREQARAQVWTQLQFGSSDPDMNLLVVNKGIGPARIESLRLYVDGKAQPDWKHVMDALGVKLTGYIQSTASDTVIAAGEKLVTLKINNAEDWKLLREQTARIRTRACYCSVLDDCRVFDNRVRKKADADVAVDRCERSEDEEFTE</sequence>
<name>A0A411HM72_9GAMM</name>
<proteinExistence type="predicted"/>
<dbReference type="OrthoDB" id="1492993at2"/>
<evidence type="ECO:0000256" key="1">
    <source>
        <dbReference type="SAM" id="Phobius"/>
    </source>
</evidence>
<keyword evidence="1" id="KW-1133">Transmembrane helix</keyword>
<accession>A0A411HM72</accession>
<dbReference type="EMBL" id="CP035704">
    <property type="protein sequence ID" value="QBB71514.1"/>
    <property type="molecule type" value="Genomic_DNA"/>
</dbReference>
<reference evidence="2 3" key="1">
    <citation type="submission" date="2019-01" db="EMBL/GenBank/DDBJ databases">
        <title>Pseudolysobacter antarctica gen. nov., sp. nov., isolated from Fildes Peninsula, Antarctica.</title>
        <authorList>
            <person name="Wei Z."/>
            <person name="Peng F."/>
        </authorList>
    </citation>
    <scope>NUCLEOTIDE SEQUENCE [LARGE SCALE GENOMIC DNA]</scope>
    <source>
        <strain evidence="2 3">AQ6-296</strain>
    </source>
</reference>
<dbReference type="RefSeq" id="WP_129834589.1">
    <property type="nucleotide sequence ID" value="NZ_CP035704.1"/>
</dbReference>